<dbReference type="InParanoid" id="A0A1X2H6P3"/>
<proteinExistence type="predicted"/>
<evidence type="ECO:0000313" key="3">
    <source>
        <dbReference type="Proteomes" id="UP000242180"/>
    </source>
</evidence>
<accession>A0A1X2H6P3</accession>
<comment type="caution">
    <text evidence="2">The sequence shown here is derived from an EMBL/GenBank/DDBJ whole genome shotgun (WGS) entry which is preliminary data.</text>
</comment>
<dbReference type="Proteomes" id="UP000242180">
    <property type="component" value="Unassembled WGS sequence"/>
</dbReference>
<dbReference type="OrthoDB" id="2252907at2759"/>
<organism evidence="2 3">
    <name type="scientific">Syncephalastrum racemosum</name>
    <name type="common">Filamentous fungus</name>
    <dbReference type="NCBI Taxonomy" id="13706"/>
    <lineage>
        <taxon>Eukaryota</taxon>
        <taxon>Fungi</taxon>
        <taxon>Fungi incertae sedis</taxon>
        <taxon>Mucoromycota</taxon>
        <taxon>Mucoromycotina</taxon>
        <taxon>Mucoromycetes</taxon>
        <taxon>Mucorales</taxon>
        <taxon>Syncephalastraceae</taxon>
        <taxon>Syncephalastrum</taxon>
    </lineage>
</organism>
<dbReference type="AlphaFoldDB" id="A0A1X2H6P3"/>
<gene>
    <name evidence="2" type="ORF">BCR43DRAFT_507342</name>
</gene>
<reference evidence="2 3" key="1">
    <citation type="submission" date="2016-07" db="EMBL/GenBank/DDBJ databases">
        <title>Pervasive Adenine N6-methylation of Active Genes in Fungi.</title>
        <authorList>
            <consortium name="DOE Joint Genome Institute"/>
            <person name="Mondo S.J."/>
            <person name="Dannebaum R.O."/>
            <person name="Kuo R.C."/>
            <person name="Labutti K."/>
            <person name="Haridas S."/>
            <person name="Kuo A."/>
            <person name="Salamov A."/>
            <person name="Ahrendt S.R."/>
            <person name="Lipzen A."/>
            <person name="Sullivan W."/>
            <person name="Andreopoulos W.B."/>
            <person name="Clum A."/>
            <person name="Lindquist E."/>
            <person name="Daum C."/>
            <person name="Ramamoorthy G.K."/>
            <person name="Gryganskyi A."/>
            <person name="Culley D."/>
            <person name="Magnuson J.K."/>
            <person name="James T.Y."/>
            <person name="O'Malley M.A."/>
            <person name="Stajich J.E."/>
            <person name="Spatafora J.W."/>
            <person name="Visel A."/>
            <person name="Grigoriev I.V."/>
        </authorList>
    </citation>
    <scope>NUCLEOTIDE SEQUENCE [LARGE SCALE GENOMIC DNA]</scope>
    <source>
        <strain evidence="2 3">NRRL 2496</strain>
    </source>
</reference>
<dbReference type="EMBL" id="MCGN01000008">
    <property type="protein sequence ID" value="ORY94133.1"/>
    <property type="molecule type" value="Genomic_DNA"/>
</dbReference>
<feature type="chain" id="PRO_5012620284" evidence="1">
    <location>
        <begin position="22"/>
        <end position="148"/>
    </location>
</feature>
<name>A0A1X2H6P3_SYNRA</name>
<sequence>MHILLFHFSMVLSLISPGIKAYCIYNHFPQDSGIQVNVRQHSGYGPGAAQTERFMKENINPGEKACCPWDVVNCNANSYDRNAHLTFAYDINYPGQAVQRGFHQLISCPAGGAVSFGDYGSLRGPARVFGPDSHPFPFKEEYTDAGWQ</sequence>
<evidence type="ECO:0000256" key="1">
    <source>
        <dbReference type="SAM" id="SignalP"/>
    </source>
</evidence>
<feature type="signal peptide" evidence="1">
    <location>
        <begin position="1"/>
        <end position="21"/>
    </location>
</feature>
<evidence type="ECO:0000313" key="2">
    <source>
        <dbReference type="EMBL" id="ORY94133.1"/>
    </source>
</evidence>
<keyword evidence="3" id="KW-1185">Reference proteome</keyword>
<keyword evidence="1" id="KW-0732">Signal</keyword>
<protein>
    <submittedName>
        <fullName evidence="2">Uncharacterized protein</fullName>
    </submittedName>
</protein>